<dbReference type="Gene3D" id="1.10.1240.10">
    <property type="entry name" value="Methionine synthase domain"/>
    <property type="match status" value="1"/>
</dbReference>
<dbReference type="Pfam" id="PF02310">
    <property type="entry name" value="B12-binding"/>
    <property type="match status" value="1"/>
</dbReference>
<sequence length="213" mass="22901">MADLKELVSAVVEMREDEAMALTKKLLADGTPPLAVFDAYQAALEEIGKRFEQQLYFIPELIMSGEMMKAASEIIKPLLADQSGGQGKQRLGKVVIATVEGDIHDIGKNIVAMMMDLGGLEVRDLGVDVPADRIIAEAKDFGADIIGLSGLLTLAFDPMKQVVEKLQAEGLRDKIKVIIGGGQMDEQVCKYVGADAFVTDAVAGVNYCKGWLA</sequence>
<organism evidence="5 6">
    <name type="scientific">Desulfarculus baarsii (strain ATCC 33931 / DSM 2075 / LMG 7858 / VKM B-1802 / 2st14)</name>
    <dbReference type="NCBI Taxonomy" id="644282"/>
    <lineage>
        <taxon>Bacteria</taxon>
        <taxon>Pseudomonadati</taxon>
        <taxon>Thermodesulfobacteriota</taxon>
        <taxon>Desulfarculia</taxon>
        <taxon>Desulfarculales</taxon>
        <taxon>Desulfarculaceae</taxon>
        <taxon>Desulfarculus</taxon>
    </lineage>
</organism>
<evidence type="ECO:0000259" key="3">
    <source>
        <dbReference type="PROSITE" id="PS51332"/>
    </source>
</evidence>
<dbReference type="eggNOG" id="COG5012">
    <property type="taxonomic scope" value="Bacteria"/>
</dbReference>
<dbReference type="PANTHER" id="PTHR45833:SF1">
    <property type="entry name" value="METHIONINE SYNTHASE"/>
    <property type="match status" value="1"/>
</dbReference>
<reference evidence="5 6" key="1">
    <citation type="journal article" date="2010" name="Stand. Genomic Sci.">
        <title>Complete genome sequence of Desulfarculus baarsii type strain (2st14).</title>
        <authorList>
            <person name="Sun H."/>
            <person name="Spring S."/>
            <person name="Lapidus A."/>
            <person name="Davenport K."/>
            <person name="Del Rio T.G."/>
            <person name="Tice H."/>
            <person name="Nolan M."/>
            <person name="Copeland A."/>
            <person name="Cheng J.F."/>
            <person name="Lucas S."/>
            <person name="Tapia R."/>
            <person name="Goodwin L."/>
            <person name="Pitluck S."/>
            <person name="Ivanova N."/>
            <person name="Pagani I."/>
            <person name="Mavromatis K."/>
            <person name="Ovchinnikova G."/>
            <person name="Pati A."/>
            <person name="Chen A."/>
            <person name="Palaniappan K."/>
            <person name="Hauser L."/>
            <person name="Chang Y.J."/>
            <person name="Jeffries C.D."/>
            <person name="Detter J.C."/>
            <person name="Han C."/>
            <person name="Rohde M."/>
            <person name="Brambilla E."/>
            <person name="Goker M."/>
            <person name="Woyke T."/>
            <person name="Bristow J."/>
            <person name="Eisen J.A."/>
            <person name="Markowitz V."/>
            <person name="Hugenholtz P."/>
            <person name="Kyrpides N.C."/>
            <person name="Klenk H.P."/>
            <person name="Land M."/>
        </authorList>
    </citation>
    <scope>NUCLEOTIDE SEQUENCE [LARGE SCALE GENOMIC DNA]</scope>
    <source>
        <strain evidence="6">ATCC 33931 / DSM 2075 / LMG 7858 / VKM B-1802 / 2st14</strain>
    </source>
</reference>
<dbReference type="HOGENOM" id="CLU_082102_2_0_7"/>
<evidence type="ECO:0000259" key="4">
    <source>
        <dbReference type="PROSITE" id="PS51337"/>
    </source>
</evidence>
<keyword evidence="6" id="KW-1185">Reference proteome</keyword>
<dbReference type="GO" id="GO:0031419">
    <property type="term" value="F:cobalamin binding"/>
    <property type="evidence" value="ECO:0007669"/>
    <property type="project" value="InterPro"/>
</dbReference>
<dbReference type="AlphaFoldDB" id="E1QHH5"/>
<gene>
    <name evidence="5" type="ordered locus">Deba_1650</name>
</gene>
<dbReference type="SUPFAM" id="SSF52242">
    <property type="entry name" value="Cobalamin (vitamin B12)-binding domain"/>
    <property type="match status" value="1"/>
</dbReference>
<dbReference type="PROSITE" id="PS51332">
    <property type="entry name" value="B12_BINDING"/>
    <property type="match status" value="1"/>
</dbReference>
<dbReference type="GO" id="GO:0008705">
    <property type="term" value="F:methionine synthase activity"/>
    <property type="evidence" value="ECO:0007669"/>
    <property type="project" value="TreeGrafter"/>
</dbReference>
<name>E1QHH5_DESB2</name>
<dbReference type="RefSeq" id="WP_013258471.1">
    <property type="nucleotide sequence ID" value="NC_014365.1"/>
</dbReference>
<dbReference type="InterPro" id="IPR036724">
    <property type="entry name" value="Cobalamin-bd_sf"/>
</dbReference>
<dbReference type="PANTHER" id="PTHR45833">
    <property type="entry name" value="METHIONINE SYNTHASE"/>
    <property type="match status" value="1"/>
</dbReference>
<dbReference type="InterPro" id="IPR036594">
    <property type="entry name" value="Meth_synthase_dom"/>
</dbReference>
<dbReference type="GO" id="GO:0046653">
    <property type="term" value="P:tetrahydrofolate metabolic process"/>
    <property type="evidence" value="ECO:0007669"/>
    <property type="project" value="TreeGrafter"/>
</dbReference>
<dbReference type="STRING" id="644282.Deba_1650"/>
<dbReference type="Proteomes" id="UP000009047">
    <property type="component" value="Chromosome"/>
</dbReference>
<feature type="domain" description="B12-binding N-terminal" evidence="4">
    <location>
        <begin position="1"/>
        <end position="87"/>
    </location>
</feature>
<dbReference type="InterPro" id="IPR050554">
    <property type="entry name" value="Met_Synthase/Corrinoid"/>
</dbReference>
<evidence type="ECO:0000313" key="6">
    <source>
        <dbReference type="Proteomes" id="UP000009047"/>
    </source>
</evidence>
<dbReference type="SMART" id="SM01018">
    <property type="entry name" value="B12-binding_2"/>
    <property type="match status" value="1"/>
</dbReference>
<dbReference type="KEGG" id="dbr:Deba_1650"/>
<dbReference type="PROSITE" id="PS51337">
    <property type="entry name" value="B12_BINDING_NTER"/>
    <property type="match status" value="1"/>
</dbReference>
<dbReference type="GO" id="GO:0005829">
    <property type="term" value="C:cytosol"/>
    <property type="evidence" value="ECO:0007669"/>
    <property type="project" value="TreeGrafter"/>
</dbReference>
<dbReference type="GO" id="GO:0050667">
    <property type="term" value="P:homocysteine metabolic process"/>
    <property type="evidence" value="ECO:0007669"/>
    <property type="project" value="TreeGrafter"/>
</dbReference>
<feature type="domain" description="B12-binding" evidence="3">
    <location>
        <begin position="91"/>
        <end position="213"/>
    </location>
</feature>
<keyword evidence="2" id="KW-0170">Cobalt</keyword>
<dbReference type="EMBL" id="CP002085">
    <property type="protein sequence ID" value="ADK85018.1"/>
    <property type="molecule type" value="Genomic_DNA"/>
</dbReference>
<dbReference type="GO" id="GO:0046872">
    <property type="term" value="F:metal ion binding"/>
    <property type="evidence" value="ECO:0007669"/>
    <property type="project" value="UniProtKB-KW"/>
</dbReference>
<evidence type="ECO:0000256" key="1">
    <source>
        <dbReference type="ARBA" id="ARBA00022723"/>
    </source>
</evidence>
<keyword evidence="1" id="KW-0479">Metal-binding</keyword>
<protein>
    <submittedName>
        <fullName evidence="5">Cobalamin B12-binding domain protein</fullName>
    </submittedName>
</protein>
<dbReference type="Gene3D" id="3.40.50.280">
    <property type="entry name" value="Cobalamin-binding domain"/>
    <property type="match status" value="1"/>
</dbReference>
<accession>E1QHH5</accession>
<dbReference type="SUPFAM" id="SSF47644">
    <property type="entry name" value="Methionine synthase domain"/>
    <property type="match status" value="1"/>
</dbReference>
<evidence type="ECO:0000256" key="2">
    <source>
        <dbReference type="ARBA" id="ARBA00023285"/>
    </source>
</evidence>
<evidence type="ECO:0000313" key="5">
    <source>
        <dbReference type="EMBL" id="ADK85018.1"/>
    </source>
</evidence>
<dbReference type="InterPro" id="IPR003759">
    <property type="entry name" value="Cbl-bd_cap"/>
</dbReference>
<proteinExistence type="predicted"/>
<dbReference type="Pfam" id="PF02607">
    <property type="entry name" value="B12-binding_2"/>
    <property type="match status" value="1"/>
</dbReference>
<dbReference type="InterPro" id="IPR006158">
    <property type="entry name" value="Cobalamin-bd"/>
</dbReference>